<dbReference type="GO" id="GO:0016706">
    <property type="term" value="F:2-oxoglutarate-dependent dioxygenase activity"/>
    <property type="evidence" value="ECO:0007669"/>
    <property type="project" value="UniProtKB-ARBA"/>
</dbReference>
<proteinExistence type="predicted"/>
<name>A0A4U1IS64_9BACT</name>
<protein>
    <submittedName>
        <fullName evidence="1">Phytanoyl-CoA dioxygenase family protein</fullName>
    </submittedName>
</protein>
<dbReference type="InterPro" id="IPR008775">
    <property type="entry name" value="Phytyl_CoA_dOase-like"/>
</dbReference>
<dbReference type="PANTHER" id="PTHR20883:SF46">
    <property type="entry name" value="PHYTANOYL-COA HYDROXYLASE"/>
    <property type="match status" value="1"/>
</dbReference>
<sequence length="267" mass="29174">MNFLTPEASAVEVEAALAELAASGFARLGRVLSDEGITTLAARADDLMLGRVVHEGLFFQHDAASGRYEDLEHRKGWVGPSIHYRKLEKLEKDPVFRAFLGNPLFERITRALTDGSVTLYRAVLFNKAARAGTALPWHQDGGSFWGLDRAPLVQIWTALDDAPAEAGCVEIVPKSHHGGLATPLGGVIPAEVTRAAEAEARSVLAPARAGDAMLIHNDVWHRSGTNTTDKPRRAVTVCYLRGETRCMRTRRAPRTFATIFEARQPKA</sequence>
<dbReference type="RefSeq" id="WP_136935206.1">
    <property type="nucleotide sequence ID" value="NZ_SSMQ01000082.1"/>
</dbReference>
<organism evidence="1 2">
    <name type="scientific">Polyangium fumosum</name>
    <dbReference type="NCBI Taxonomy" id="889272"/>
    <lineage>
        <taxon>Bacteria</taxon>
        <taxon>Pseudomonadati</taxon>
        <taxon>Myxococcota</taxon>
        <taxon>Polyangia</taxon>
        <taxon>Polyangiales</taxon>
        <taxon>Polyangiaceae</taxon>
        <taxon>Polyangium</taxon>
    </lineage>
</organism>
<evidence type="ECO:0000313" key="1">
    <source>
        <dbReference type="EMBL" id="TKC97132.1"/>
    </source>
</evidence>
<keyword evidence="1" id="KW-0223">Dioxygenase</keyword>
<dbReference type="PANTHER" id="PTHR20883">
    <property type="entry name" value="PHYTANOYL-COA DIOXYGENASE DOMAIN CONTAINING 1"/>
    <property type="match status" value="1"/>
</dbReference>
<reference evidence="1 2" key="1">
    <citation type="submission" date="2019-04" db="EMBL/GenBank/DDBJ databases">
        <authorList>
            <person name="Li Y."/>
            <person name="Wang J."/>
        </authorList>
    </citation>
    <scope>NUCLEOTIDE SEQUENCE [LARGE SCALE GENOMIC DNA]</scope>
    <source>
        <strain evidence="1 2">DSM 14668</strain>
    </source>
</reference>
<comment type="caution">
    <text evidence="1">The sequence shown here is derived from an EMBL/GenBank/DDBJ whole genome shotgun (WGS) entry which is preliminary data.</text>
</comment>
<dbReference type="AlphaFoldDB" id="A0A4U1IS64"/>
<dbReference type="Gene3D" id="2.60.120.620">
    <property type="entry name" value="q2cbj1_9rhob like domain"/>
    <property type="match status" value="1"/>
</dbReference>
<keyword evidence="2" id="KW-1185">Reference proteome</keyword>
<dbReference type="EMBL" id="SSMQ01000082">
    <property type="protein sequence ID" value="TKC97132.1"/>
    <property type="molecule type" value="Genomic_DNA"/>
</dbReference>
<gene>
    <name evidence="1" type="ORF">E8A74_44270</name>
</gene>
<dbReference type="Proteomes" id="UP000309215">
    <property type="component" value="Unassembled WGS sequence"/>
</dbReference>
<dbReference type="GO" id="GO:0005506">
    <property type="term" value="F:iron ion binding"/>
    <property type="evidence" value="ECO:0007669"/>
    <property type="project" value="UniProtKB-ARBA"/>
</dbReference>
<dbReference type="Pfam" id="PF05721">
    <property type="entry name" value="PhyH"/>
    <property type="match status" value="1"/>
</dbReference>
<dbReference type="OrthoDB" id="2560571at2"/>
<keyword evidence="1" id="KW-0560">Oxidoreductase</keyword>
<evidence type="ECO:0000313" key="2">
    <source>
        <dbReference type="Proteomes" id="UP000309215"/>
    </source>
</evidence>
<dbReference type="SUPFAM" id="SSF51197">
    <property type="entry name" value="Clavaminate synthase-like"/>
    <property type="match status" value="1"/>
</dbReference>
<accession>A0A4U1IS64</accession>